<keyword evidence="1" id="KW-0175">Coiled coil</keyword>
<dbReference type="Proteomes" id="UP001485043">
    <property type="component" value="Unassembled WGS sequence"/>
</dbReference>
<keyword evidence="4" id="KW-1185">Reference proteome</keyword>
<dbReference type="PANTHER" id="PTHR31027">
    <property type="entry name" value="NUCLEAR SEGREGATION PROTEIN BFR1"/>
    <property type="match status" value="1"/>
</dbReference>
<feature type="region of interest" description="Disordered" evidence="2">
    <location>
        <begin position="379"/>
        <end position="413"/>
    </location>
</feature>
<feature type="coiled-coil region" evidence="1">
    <location>
        <begin position="103"/>
        <end position="149"/>
    </location>
</feature>
<proteinExistence type="predicted"/>
<dbReference type="AlphaFoldDB" id="A0AAW1SRM9"/>
<reference evidence="3 4" key="1">
    <citation type="journal article" date="2024" name="Nat. Commun.">
        <title>Phylogenomics reveals the evolutionary origins of lichenization in chlorophyte algae.</title>
        <authorList>
            <person name="Puginier C."/>
            <person name="Libourel C."/>
            <person name="Otte J."/>
            <person name="Skaloud P."/>
            <person name="Haon M."/>
            <person name="Grisel S."/>
            <person name="Petersen M."/>
            <person name="Berrin J.G."/>
            <person name="Delaux P.M."/>
            <person name="Dal Grande F."/>
            <person name="Keller J."/>
        </authorList>
    </citation>
    <scope>NUCLEOTIDE SEQUENCE [LARGE SCALE GENOMIC DNA]</scope>
    <source>
        <strain evidence="3 4">SAG 2523</strain>
    </source>
</reference>
<dbReference type="PANTHER" id="PTHR31027:SF2">
    <property type="entry name" value="LEBERCILIN DOMAIN-CONTAINING PROTEIN"/>
    <property type="match status" value="1"/>
</dbReference>
<feature type="compositionally biased region" description="Low complexity" evidence="2">
    <location>
        <begin position="391"/>
        <end position="409"/>
    </location>
</feature>
<evidence type="ECO:0000313" key="3">
    <source>
        <dbReference type="EMBL" id="KAK9855765.1"/>
    </source>
</evidence>
<feature type="compositionally biased region" description="Basic and acidic residues" evidence="2">
    <location>
        <begin position="1"/>
        <end position="10"/>
    </location>
</feature>
<organism evidence="3 4">
    <name type="scientific">Apatococcus fuscideae</name>
    <dbReference type="NCBI Taxonomy" id="2026836"/>
    <lineage>
        <taxon>Eukaryota</taxon>
        <taxon>Viridiplantae</taxon>
        <taxon>Chlorophyta</taxon>
        <taxon>core chlorophytes</taxon>
        <taxon>Trebouxiophyceae</taxon>
        <taxon>Chlorellales</taxon>
        <taxon>Chlorellaceae</taxon>
        <taxon>Apatococcus</taxon>
    </lineage>
</organism>
<evidence type="ECO:0000313" key="4">
    <source>
        <dbReference type="Proteomes" id="UP001485043"/>
    </source>
</evidence>
<name>A0AAW1SRM9_9CHLO</name>
<gene>
    <name evidence="3" type="ORF">WJX84_001170</name>
</gene>
<accession>A0AAW1SRM9</accession>
<evidence type="ECO:0000256" key="1">
    <source>
        <dbReference type="SAM" id="Coils"/>
    </source>
</evidence>
<dbReference type="EMBL" id="JALJOV010001045">
    <property type="protein sequence ID" value="KAK9855765.1"/>
    <property type="molecule type" value="Genomic_DNA"/>
</dbReference>
<dbReference type="InterPro" id="IPR039604">
    <property type="entry name" value="Bfr1"/>
</dbReference>
<feature type="region of interest" description="Disordered" evidence="2">
    <location>
        <begin position="1"/>
        <end position="78"/>
    </location>
</feature>
<evidence type="ECO:0000256" key="2">
    <source>
        <dbReference type="SAM" id="MobiDB-lite"/>
    </source>
</evidence>
<feature type="compositionally biased region" description="Basic and acidic residues" evidence="2">
    <location>
        <begin position="18"/>
        <end position="41"/>
    </location>
</feature>
<comment type="caution">
    <text evidence="3">The sequence shown here is derived from an EMBL/GenBank/DDBJ whole genome shotgun (WGS) entry which is preliminary data.</text>
</comment>
<protein>
    <submittedName>
        <fullName evidence="3">Uncharacterized protein</fullName>
    </submittedName>
</protein>
<sequence length="447" mass="50503">MTVNEAHEAPEASGQDVTAEKRFPRLKRPDRPDLAKLKAEVDGLQSQINEHKRRVEEIGETLSQRRGNRQPGGEQQKLKTRLNDLIGQFKKELGKKQSVKADLEAATKARDNMRAHLKESKNKLQYATVEQLDQQIARLEEKQAHSSLTAREEQRVIADIAKLKASRVTIAQYHGELEKLHNEDEEREQLFSQIKACDARLTELKAAQETVRAQLDDLRQTEQESSSDIPGMLRERDACRDSMRTTYEDIKALRADFNVRMDAFREEDQVWKQQMDEQRKQMSEARQKEYDERQAARKAQYAESAGDPYWREIACCDQLLAFLSRYAPAAQKPPPQPCHRGFSKVKVEVPLSSSKVPAILATLNERKAYYLEKQRDAKAKGEVDVEEEEPASAALLPTATTDDLRTPALGASSAPKLLPTSSARVAMAFDVPEMAEKNVLVALSVAG</sequence>